<evidence type="ECO:0000313" key="1">
    <source>
        <dbReference type="EMBL" id="MCW3169158.1"/>
    </source>
</evidence>
<dbReference type="RefSeq" id="WP_264750335.1">
    <property type="nucleotide sequence ID" value="NZ_JAPDHW010000007.1"/>
</dbReference>
<proteinExistence type="predicted"/>
<organism evidence="1 2">
    <name type="scientific">Chryseobacterium kimseyorum</name>
    <dbReference type="NCBI Taxonomy" id="2984028"/>
    <lineage>
        <taxon>Bacteria</taxon>
        <taxon>Pseudomonadati</taxon>
        <taxon>Bacteroidota</taxon>
        <taxon>Flavobacteriia</taxon>
        <taxon>Flavobacteriales</taxon>
        <taxon>Weeksellaceae</taxon>
        <taxon>Chryseobacterium group</taxon>
        <taxon>Chryseobacterium</taxon>
    </lineage>
</organism>
<dbReference type="EMBL" id="JAPDHW010000007">
    <property type="protein sequence ID" value="MCW3169158.1"/>
    <property type="molecule type" value="Genomic_DNA"/>
</dbReference>
<dbReference type="Proteomes" id="UP001163731">
    <property type="component" value="Unassembled WGS sequence"/>
</dbReference>
<keyword evidence="2" id="KW-1185">Reference proteome</keyword>
<protein>
    <submittedName>
        <fullName evidence="1">Uncharacterized protein</fullName>
    </submittedName>
</protein>
<gene>
    <name evidence="1" type="ORF">OMO38_11580</name>
</gene>
<accession>A0ABT3HZG5</accession>
<comment type="caution">
    <text evidence="1">The sequence shown here is derived from an EMBL/GenBank/DDBJ whole genome shotgun (WGS) entry which is preliminary data.</text>
</comment>
<sequence>MSEFIKKIIKVGSLENITKLYEQGEIFCSTMKYFKDCEKPDARFDRLEGSIEISQFTTLTIYNDKKEIILSKNSSPKTIPLKKGFLSKFDSKIQGNFFCCTAITDENENCFLDSNLGAYKIDERFLEFGDTMLIINNPTHFILSMQEEIRNLGFTNNESLVEYYDSNIDNMQLSIFKKDKNYEYQQELRFYIENDNGNPIKFYIGSLKDYSQIIKLK</sequence>
<evidence type="ECO:0000313" key="2">
    <source>
        <dbReference type="Proteomes" id="UP001163731"/>
    </source>
</evidence>
<name>A0ABT3HZG5_9FLAO</name>
<reference evidence="1" key="1">
    <citation type="submission" date="2022-10" db="EMBL/GenBank/DDBJ databases">
        <title>Chryseobacterium babae sp. nov. isolated from the gut of the beetle Oryctes rhinoceros, and Chryseobacterium kimseyorum sp. nov., isolated from a stick insect rearing cage.</title>
        <authorList>
            <person name="Shelomi M."/>
            <person name="Han C.-J."/>
            <person name="Chen W.-M."/>
            <person name="Chen H.-K."/>
            <person name="Liaw S.-J."/>
            <person name="Muhle E."/>
            <person name="Clermont D."/>
        </authorList>
    </citation>
    <scope>NUCLEOTIDE SEQUENCE</scope>
    <source>
        <strain evidence="1">09-1422</strain>
    </source>
</reference>